<gene>
    <name evidence="6" type="primary">bioH_1</name>
    <name evidence="6" type="ORF">GALL_02850</name>
</gene>
<sequence>MSLHVEVTGQGEPLVMLHGWGMHGGIWAETAARLADDFEVHVVDLPGHGFSGQREEARRKGQTAEPRLPFTLDSIVTGLAVQFPGPVNLLGWSLGGIIAQHWAAREPQQIKRLVLVASTPCFAAREDWPCGMPQQTLEQFAAELGDNHAATLRRFLALQVRGSEGERELLGLLRERLFSRGKPHPGALRGGLDILRAADLRGELPRIAQPTLVLAGGRDKLTPPQASHRLAQQMPRARVVEIEGAAHAPFLSHAEFFVEQVRDFLKNN</sequence>
<name>A0A1J5TSQ6_9ZZZZ</name>
<dbReference type="HAMAP" id="MF_01260">
    <property type="entry name" value="Carboxylester"/>
    <property type="match status" value="1"/>
</dbReference>
<evidence type="ECO:0000256" key="2">
    <source>
        <dbReference type="ARBA" id="ARBA00022490"/>
    </source>
</evidence>
<dbReference type="NCBIfam" id="TIGR01738">
    <property type="entry name" value="bioH"/>
    <property type="match status" value="1"/>
</dbReference>
<accession>A0A1J5TSQ6</accession>
<dbReference type="InterPro" id="IPR010076">
    <property type="entry name" value="BioH"/>
</dbReference>
<feature type="domain" description="AB hydrolase-1" evidence="5">
    <location>
        <begin position="13"/>
        <end position="253"/>
    </location>
</feature>
<evidence type="ECO:0000259" key="5">
    <source>
        <dbReference type="Pfam" id="PF00561"/>
    </source>
</evidence>
<dbReference type="InterPro" id="IPR000073">
    <property type="entry name" value="AB_hydrolase_1"/>
</dbReference>
<dbReference type="PRINTS" id="PR00111">
    <property type="entry name" value="ABHYDROLASE"/>
</dbReference>
<dbReference type="SUPFAM" id="SSF53474">
    <property type="entry name" value="alpha/beta-Hydrolases"/>
    <property type="match status" value="1"/>
</dbReference>
<reference evidence="6" key="1">
    <citation type="submission" date="2016-10" db="EMBL/GenBank/DDBJ databases">
        <title>Sequence of Gallionella enrichment culture.</title>
        <authorList>
            <person name="Poehlein A."/>
            <person name="Muehling M."/>
            <person name="Daniel R."/>
        </authorList>
    </citation>
    <scope>NUCLEOTIDE SEQUENCE</scope>
</reference>
<keyword evidence="3" id="KW-0093">Biotin biosynthesis</keyword>
<protein>
    <submittedName>
        <fullName evidence="6">Pimeloyl-[acyl-carrier protein] methyl ester esterase</fullName>
        <ecNumber evidence="6">3.1.1.85</ecNumber>
    </submittedName>
</protein>
<dbReference type="InterPro" id="IPR029058">
    <property type="entry name" value="AB_hydrolase_fold"/>
</dbReference>
<dbReference type="Pfam" id="PF00561">
    <property type="entry name" value="Abhydrolase_1"/>
    <property type="match status" value="1"/>
</dbReference>
<keyword evidence="2" id="KW-0963">Cytoplasm</keyword>
<dbReference type="PANTHER" id="PTHR43194:SF5">
    <property type="entry name" value="PIMELOYL-[ACYL-CARRIER PROTEIN] METHYL ESTER ESTERASE"/>
    <property type="match status" value="1"/>
</dbReference>
<proteinExistence type="inferred from homology"/>
<dbReference type="GO" id="GO:0009102">
    <property type="term" value="P:biotin biosynthetic process"/>
    <property type="evidence" value="ECO:0007669"/>
    <property type="project" value="UniProtKB-KW"/>
</dbReference>
<evidence type="ECO:0000256" key="1">
    <source>
        <dbReference type="ARBA" id="ARBA00022487"/>
    </source>
</evidence>
<dbReference type="Gene3D" id="3.40.50.1820">
    <property type="entry name" value="alpha/beta hydrolase"/>
    <property type="match status" value="1"/>
</dbReference>
<dbReference type="GO" id="GO:0090499">
    <property type="term" value="F:pimelyl-[acyl-carrier protein] methyl ester esterase activity"/>
    <property type="evidence" value="ECO:0007669"/>
    <property type="project" value="UniProtKB-EC"/>
</dbReference>
<evidence type="ECO:0000256" key="4">
    <source>
        <dbReference type="ARBA" id="ARBA00022801"/>
    </source>
</evidence>
<keyword evidence="1" id="KW-0719">Serine esterase</keyword>
<organism evidence="6">
    <name type="scientific">mine drainage metagenome</name>
    <dbReference type="NCBI Taxonomy" id="410659"/>
    <lineage>
        <taxon>unclassified sequences</taxon>
        <taxon>metagenomes</taxon>
        <taxon>ecological metagenomes</taxon>
    </lineage>
</organism>
<dbReference type="InterPro" id="IPR050228">
    <property type="entry name" value="Carboxylesterase_BioH"/>
</dbReference>
<evidence type="ECO:0000256" key="3">
    <source>
        <dbReference type="ARBA" id="ARBA00022756"/>
    </source>
</evidence>
<dbReference type="AlphaFoldDB" id="A0A1J5TSQ6"/>
<dbReference type="EMBL" id="MLJW01000001">
    <property type="protein sequence ID" value="OIR19405.1"/>
    <property type="molecule type" value="Genomic_DNA"/>
</dbReference>
<keyword evidence="4 6" id="KW-0378">Hydrolase</keyword>
<evidence type="ECO:0000313" key="6">
    <source>
        <dbReference type="EMBL" id="OIR19405.1"/>
    </source>
</evidence>
<comment type="caution">
    <text evidence="6">The sequence shown here is derived from an EMBL/GenBank/DDBJ whole genome shotgun (WGS) entry which is preliminary data.</text>
</comment>
<dbReference type="EC" id="3.1.1.85" evidence="6"/>
<dbReference type="PANTHER" id="PTHR43194">
    <property type="entry name" value="HYDROLASE ALPHA/BETA FOLD FAMILY"/>
    <property type="match status" value="1"/>
</dbReference>